<evidence type="ECO:0000313" key="8">
    <source>
        <dbReference type="Proteomes" id="UP001432322"/>
    </source>
</evidence>
<proteinExistence type="inferred from homology"/>
<dbReference type="InterPro" id="IPR000609">
    <property type="entry name" value="7TM_GPCR_serpentine_rcpt_Srg"/>
</dbReference>
<protein>
    <recommendedName>
        <fullName evidence="6">Serpentine receptor class gamma</fullName>
    </recommendedName>
</protein>
<dbReference type="PANTHER" id="PTHR31552">
    <property type="entry name" value="SERPENTINE RECEPTOR CLASS GAMMA"/>
    <property type="match status" value="1"/>
</dbReference>
<evidence type="ECO:0000256" key="3">
    <source>
        <dbReference type="ARBA" id="ARBA00022692"/>
    </source>
</evidence>
<comment type="similarity">
    <text evidence="2 6">Belongs to the nematode receptor-like protein srg family.</text>
</comment>
<evidence type="ECO:0000256" key="4">
    <source>
        <dbReference type="ARBA" id="ARBA00022989"/>
    </source>
</evidence>
<dbReference type="Pfam" id="PF02118">
    <property type="entry name" value="Srg"/>
    <property type="match status" value="1"/>
</dbReference>
<dbReference type="PANTHER" id="PTHR31552:SF8">
    <property type="entry name" value="SERPENTINE RECEPTOR CLASS GAMMA"/>
    <property type="match status" value="1"/>
</dbReference>
<keyword evidence="5 6" id="KW-0472">Membrane</keyword>
<comment type="subcellular location">
    <subcellularLocation>
        <location evidence="1">Membrane</location>
        <topology evidence="1">Multi-pass membrane protein</topology>
    </subcellularLocation>
</comment>
<keyword evidence="3 6" id="KW-0812">Transmembrane</keyword>
<dbReference type="GO" id="GO:0016020">
    <property type="term" value="C:membrane"/>
    <property type="evidence" value="ECO:0007669"/>
    <property type="project" value="UniProtKB-SubCell"/>
</dbReference>
<reference evidence="7" key="1">
    <citation type="submission" date="2023-10" db="EMBL/GenBank/DDBJ databases">
        <title>Genome assembly of Pristionchus species.</title>
        <authorList>
            <person name="Yoshida K."/>
            <person name="Sommer R.J."/>
        </authorList>
    </citation>
    <scope>NUCLEOTIDE SEQUENCE</scope>
    <source>
        <strain evidence="7">RS5133</strain>
    </source>
</reference>
<gene>
    <name evidence="7" type="ORF">PFISCL1PPCAC_18990</name>
</gene>
<name>A0AAV5W815_9BILA</name>
<evidence type="ECO:0000256" key="6">
    <source>
        <dbReference type="RuleBase" id="RU280813"/>
    </source>
</evidence>
<keyword evidence="8" id="KW-1185">Reference proteome</keyword>
<evidence type="ECO:0000256" key="1">
    <source>
        <dbReference type="ARBA" id="ARBA00004141"/>
    </source>
</evidence>
<evidence type="ECO:0000313" key="7">
    <source>
        <dbReference type="EMBL" id="GMT27693.1"/>
    </source>
</evidence>
<dbReference type="EMBL" id="BTSY01000005">
    <property type="protein sequence ID" value="GMT27693.1"/>
    <property type="molecule type" value="Genomic_DNA"/>
</dbReference>
<dbReference type="Proteomes" id="UP001432322">
    <property type="component" value="Unassembled WGS sequence"/>
</dbReference>
<comment type="caution">
    <text evidence="7">The sequence shown here is derived from an EMBL/GenBank/DDBJ whole genome shotgun (WGS) entry which is preliminary data.</text>
</comment>
<feature type="transmembrane region" description="Helical" evidence="6">
    <location>
        <begin position="6"/>
        <end position="32"/>
    </location>
</feature>
<feature type="non-terminal residue" evidence="7">
    <location>
        <position position="126"/>
    </location>
</feature>
<feature type="non-terminal residue" evidence="7">
    <location>
        <position position="1"/>
    </location>
</feature>
<feature type="transmembrane region" description="Helical" evidence="6">
    <location>
        <begin position="44"/>
        <end position="68"/>
    </location>
</feature>
<organism evidence="7 8">
    <name type="scientific">Pristionchus fissidentatus</name>
    <dbReference type="NCBI Taxonomy" id="1538716"/>
    <lineage>
        <taxon>Eukaryota</taxon>
        <taxon>Metazoa</taxon>
        <taxon>Ecdysozoa</taxon>
        <taxon>Nematoda</taxon>
        <taxon>Chromadorea</taxon>
        <taxon>Rhabditida</taxon>
        <taxon>Rhabditina</taxon>
        <taxon>Diplogasteromorpha</taxon>
        <taxon>Diplogasteroidea</taxon>
        <taxon>Neodiplogasteridae</taxon>
        <taxon>Pristionchus</taxon>
    </lineage>
</organism>
<evidence type="ECO:0000256" key="5">
    <source>
        <dbReference type="ARBA" id="ARBA00023136"/>
    </source>
</evidence>
<keyword evidence="4 6" id="KW-1133">Transmembrane helix</keyword>
<accession>A0AAV5W815</accession>
<dbReference type="AlphaFoldDB" id="A0AAV5W815"/>
<sequence length="126" mass="13726">STTPYLIGMMCYGIPMLTVCTAANCLCVYKLIKFTKFQNRKETSFSLISVCIFITQAINICLVIVSSFCTIGKNAPCSLAVSLYTPFSSDFLSLGPAVYTMLVPGPIRTRAIKLICKTVRMKGGNS</sequence>
<evidence type="ECO:0000256" key="2">
    <source>
        <dbReference type="ARBA" id="ARBA00005692"/>
    </source>
</evidence>
<dbReference type="GO" id="GO:0004888">
    <property type="term" value="F:transmembrane signaling receptor activity"/>
    <property type="evidence" value="ECO:0007669"/>
    <property type="project" value="InterPro"/>
</dbReference>
<dbReference type="GO" id="GO:0007606">
    <property type="term" value="P:sensory perception of chemical stimulus"/>
    <property type="evidence" value="ECO:0007669"/>
    <property type="project" value="UniProtKB-UniRule"/>
</dbReference>
<comment type="caution">
    <text evidence="6">Lacks conserved residue(s) required for the propagation of feature annotation.</text>
</comment>